<gene>
    <name evidence="7" type="ORF">OIH86_11015</name>
</gene>
<feature type="transmembrane region" description="Helical" evidence="5">
    <location>
        <begin position="84"/>
        <end position="112"/>
    </location>
</feature>
<dbReference type="InterPro" id="IPR006977">
    <property type="entry name" value="Yip1_dom"/>
</dbReference>
<reference evidence="7 8" key="1">
    <citation type="submission" date="2022-10" db="EMBL/GenBank/DDBJ databases">
        <title>Draft genome assembly of moderately radiation resistant bacterium Metabacillus halosaccharovorans.</title>
        <authorList>
            <person name="Pal S."/>
            <person name="Gopinathan A."/>
        </authorList>
    </citation>
    <scope>NUCLEOTIDE SEQUENCE [LARGE SCALE GENOMIC DNA]</scope>
    <source>
        <strain evidence="7 8">VITHBRA001</strain>
    </source>
</reference>
<evidence type="ECO:0000313" key="8">
    <source>
        <dbReference type="Proteomes" id="UP001526147"/>
    </source>
</evidence>
<evidence type="ECO:0000256" key="1">
    <source>
        <dbReference type="ARBA" id="ARBA00004141"/>
    </source>
</evidence>
<evidence type="ECO:0000313" key="7">
    <source>
        <dbReference type="EMBL" id="MCV9886189.1"/>
    </source>
</evidence>
<dbReference type="Pfam" id="PF04893">
    <property type="entry name" value="Yip1"/>
    <property type="match status" value="1"/>
</dbReference>
<dbReference type="RefSeq" id="WP_264142827.1">
    <property type="nucleotide sequence ID" value="NZ_JAOYEY010000036.1"/>
</dbReference>
<evidence type="ECO:0000256" key="3">
    <source>
        <dbReference type="ARBA" id="ARBA00022989"/>
    </source>
</evidence>
<sequence length="219" mass="24808">MEQSQAGKSLNFIYTFIFLPHVFLNHFYQKTNSYRNAWILFFGIQFTLLGFYLSIFPSIVQMLSRVFEVNQLEYSANVDHLIKTLLTFLGVFQFSAMTLMSFLFLHIAGVLFGGNGTAKKFFVTYILATIPIGFKFLLLTVFSLFLGSDFSFSYIYSEDKGPLATLINLVIDPFFWWSTILGCIALKEAHGLSLTRSIVIMGGMFILGILSVSSLLLIK</sequence>
<organism evidence="7 8">
    <name type="scientific">Metabacillus halosaccharovorans</name>
    <dbReference type="NCBI Taxonomy" id="930124"/>
    <lineage>
        <taxon>Bacteria</taxon>
        <taxon>Bacillati</taxon>
        <taxon>Bacillota</taxon>
        <taxon>Bacilli</taxon>
        <taxon>Bacillales</taxon>
        <taxon>Bacillaceae</taxon>
        <taxon>Metabacillus</taxon>
    </lineage>
</organism>
<feature type="domain" description="Yip1" evidence="6">
    <location>
        <begin position="18"/>
        <end position="214"/>
    </location>
</feature>
<evidence type="ECO:0000259" key="6">
    <source>
        <dbReference type="Pfam" id="PF04893"/>
    </source>
</evidence>
<dbReference type="EMBL" id="JAOYEY010000036">
    <property type="protein sequence ID" value="MCV9886189.1"/>
    <property type="molecule type" value="Genomic_DNA"/>
</dbReference>
<feature type="transmembrane region" description="Helical" evidence="5">
    <location>
        <begin position="198"/>
        <end position="218"/>
    </location>
</feature>
<keyword evidence="2 5" id="KW-0812">Transmembrane</keyword>
<protein>
    <submittedName>
        <fullName evidence="7">YIP1 family protein</fullName>
    </submittedName>
</protein>
<proteinExistence type="predicted"/>
<feature type="transmembrane region" description="Helical" evidence="5">
    <location>
        <begin position="124"/>
        <end position="146"/>
    </location>
</feature>
<feature type="transmembrane region" description="Helical" evidence="5">
    <location>
        <begin position="40"/>
        <end position="64"/>
    </location>
</feature>
<name>A0ABT3DGK7_9BACI</name>
<keyword evidence="4 5" id="KW-0472">Membrane</keyword>
<feature type="transmembrane region" description="Helical" evidence="5">
    <location>
        <begin position="166"/>
        <end position="186"/>
    </location>
</feature>
<evidence type="ECO:0000256" key="4">
    <source>
        <dbReference type="ARBA" id="ARBA00023136"/>
    </source>
</evidence>
<keyword evidence="8" id="KW-1185">Reference proteome</keyword>
<accession>A0ABT3DGK7</accession>
<comment type="caution">
    <text evidence="7">The sequence shown here is derived from an EMBL/GenBank/DDBJ whole genome shotgun (WGS) entry which is preliminary data.</text>
</comment>
<dbReference type="Proteomes" id="UP001526147">
    <property type="component" value="Unassembled WGS sequence"/>
</dbReference>
<feature type="transmembrane region" description="Helical" evidence="5">
    <location>
        <begin position="12"/>
        <end position="28"/>
    </location>
</feature>
<evidence type="ECO:0000256" key="5">
    <source>
        <dbReference type="SAM" id="Phobius"/>
    </source>
</evidence>
<comment type="subcellular location">
    <subcellularLocation>
        <location evidence="1">Membrane</location>
        <topology evidence="1">Multi-pass membrane protein</topology>
    </subcellularLocation>
</comment>
<keyword evidence="3 5" id="KW-1133">Transmembrane helix</keyword>
<evidence type="ECO:0000256" key="2">
    <source>
        <dbReference type="ARBA" id="ARBA00022692"/>
    </source>
</evidence>